<dbReference type="GO" id="GO:0006338">
    <property type="term" value="P:chromatin remodeling"/>
    <property type="evidence" value="ECO:0007669"/>
    <property type="project" value="UniProtKB-ARBA"/>
</dbReference>
<reference evidence="4" key="2">
    <citation type="submission" date="2023-05" db="EMBL/GenBank/DDBJ databases">
        <authorList>
            <consortium name="Lawrence Berkeley National Laboratory"/>
            <person name="Steindorff A."/>
            <person name="Hensen N."/>
            <person name="Bonometti L."/>
            <person name="Westerberg I."/>
            <person name="Brannstrom I.O."/>
            <person name="Guillou S."/>
            <person name="Cros-Aarteil S."/>
            <person name="Calhoun S."/>
            <person name="Haridas S."/>
            <person name="Kuo A."/>
            <person name="Mondo S."/>
            <person name="Pangilinan J."/>
            <person name="Riley R."/>
            <person name="Labutti K."/>
            <person name="Andreopoulos B."/>
            <person name="Lipzen A."/>
            <person name="Chen C."/>
            <person name="Yanf M."/>
            <person name="Daum C."/>
            <person name="Ng V."/>
            <person name="Clum A."/>
            <person name="Ohm R."/>
            <person name="Martin F."/>
            <person name="Silar P."/>
            <person name="Natvig D."/>
            <person name="Lalanne C."/>
            <person name="Gautier V."/>
            <person name="Ament-Velasquez S.L."/>
            <person name="Kruys A."/>
            <person name="Hutchinson M.I."/>
            <person name="Powell A.J."/>
            <person name="Barry K."/>
            <person name="Miller A.N."/>
            <person name="Grigoriev I.V."/>
            <person name="Debuchy R."/>
            <person name="Gladieux P."/>
            <person name="Thoren M.H."/>
            <person name="Johannesson H."/>
        </authorList>
    </citation>
    <scope>NUCLEOTIDE SEQUENCE</scope>
    <source>
        <strain evidence="4">CBS 359.72</strain>
    </source>
</reference>
<keyword evidence="5" id="KW-1185">Reference proteome</keyword>
<sequence length="190" mass="21084">MSLTQDEGAPRRHGRSLCNPPSLQGSASEKESETDDAPATKFEEWPLGNTVLKRVTMDGAPATFVVQARYTGDDDAEILQLKEKGMSWVEIAKHFPGRSKTANTSRRGVRQPHDHSQTPLVVDGHSSEEEWVLRRFFCPKKPADGGVELLVKWKGGEETWEPYENMAETEALGEYKRLSGTLTVDTVDAA</sequence>
<evidence type="ECO:0000313" key="5">
    <source>
        <dbReference type="Proteomes" id="UP001303647"/>
    </source>
</evidence>
<dbReference type="PROSITE" id="PS50013">
    <property type="entry name" value="CHROMO_2"/>
    <property type="match status" value="1"/>
</dbReference>
<dbReference type="Gene3D" id="2.40.50.40">
    <property type="match status" value="1"/>
</dbReference>
<dbReference type="InterPro" id="IPR000953">
    <property type="entry name" value="Chromo/chromo_shadow_dom"/>
</dbReference>
<comment type="subunit">
    <text evidence="1">Component of the NuA4 histone acetyltransferase complex.</text>
</comment>
<dbReference type="InterPro" id="IPR016197">
    <property type="entry name" value="Chromo-like_dom_sf"/>
</dbReference>
<protein>
    <recommendedName>
        <fullName evidence="3">Chromo domain-containing protein</fullName>
    </recommendedName>
</protein>
<proteinExistence type="predicted"/>
<evidence type="ECO:0000259" key="3">
    <source>
        <dbReference type="PROSITE" id="PS50013"/>
    </source>
</evidence>
<name>A0AAN7CK04_9PEZI</name>
<evidence type="ECO:0000256" key="1">
    <source>
        <dbReference type="ARBA" id="ARBA00011353"/>
    </source>
</evidence>
<accession>A0AAN7CK04</accession>
<feature type="region of interest" description="Disordered" evidence="2">
    <location>
        <begin position="98"/>
        <end position="123"/>
    </location>
</feature>
<evidence type="ECO:0000256" key="2">
    <source>
        <dbReference type="SAM" id="MobiDB-lite"/>
    </source>
</evidence>
<organism evidence="4 5">
    <name type="scientific">Corynascus novoguineensis</name>
    <dbReference type="NCBI Taxonomy" id="1126955"/>
    <lineage>
        <taxon>Eukaryota</taxon>
        <taxon>Fungi</taxon>
        <taxon>Dikarya</taxon>
        <taxon>Ascomycota</taxon>
        <taxon>Pezizomycotina</taxon>
        <taxon>Sordariomycetes</taxon>
        <taxon>Sordariomycetidae</taxon>
        <taxon>Sordariales</taxon>
        <taxon>Chaetomiaceae</taxon>
        <taxon>Corynascus</taxon>
    </lineage>
</organism>
<feature type="domain" description="Chromo" evidence="3">
    <location>
        <begin position="131"/>
        <end position="177"/>
    </location>
</feature>
<reference evidence="4" key="1">
    <citation type="journal article" date="2023" name="Mol. Phylogenet. Evol.">
        <title>Genome-scale phylogeny and comparative genomics of the fungal order Sordariales.</title>
        <authorList>
            <person name="Hensen N."/>
            <person name="Bonometti L."/>
            <person name="Westerberg I."/>
            <person name="Brannstrom I.O."/>
            <person name="Guillou S."/>
            <person name="Cros-Aarteil S."/>
            <person name="Calhoun S."/>
            <person name="Haridas S."/>
            <person name="Kuo A."/>
            <person name="Mondo S."/>
            <person name="Pangilinan J."/>
            <person name="Riley R."/>
            <person name="LaButti K."/>
            <person name="Andreopoulos B."/>
            <person name="Lipzen A."/>
            <person name="Chen C."/>
            <person name="Yan M."/>
            <person name="Daum C."/>
            <person name="Ng V."/>
            <person name="Clum A."/>
            <person name="Steindorff A."/>
            <person name="Ohm R.A."/>
            <person name="Martin F."/>
            <person name="Silar P."/>
            <person name="Natvig D.O."/>
            <person name="Lalanne C."/>
            <person name="Gautier V."/>
            <person name="Ament-Velasquez S.L."/>
            <person name="Kruys A."/>
            <person name="Hutchinson M.I."/>
            <person name="Powell A.J."/>
            <person name="Barry K."/>
            <person name="Miller A.N."/>
            <person name="Grigoriev I.V."/>
            <person name="Debuchy R."/>
            <person name="Gladieux P."/>
            <person name="Hiltunen Thoren M."/>
            <person name="Johannesson H."/>
        </authorList>
    </citation>
    <scope>NUCLEOTIDE SEQUENCE</scope>
    <source>
        <strain evidence="4">CBS 359.72</strain>
    </source>
</reference>
<evidence type="ECO:0000313" key="4">
    <source>
        <dbReference type="EMBL" id="KAK4243538.1"/>
    </source>
</evidence>
<gene>
    <name evidence="4" type="ORF">C7999DRAFT_44666</name>
</gene>
<dbReference type="AlphaFoldDB" id="A0AAN7CK04"/>
<dbReference type="EMBL" id="MU857805">
    <property type="protein sequence ID" value="KAK4243538.1"/>
    <property type="molecule type" value="Genomic_DNA"/>
</dbReference>
<dbReference type="SUPFAM" id="SSF54160">
    <property type="entry name" value="Chromo domain-like"/>
    <property type="match status" value="1"/>
</dbReference>
<dbReference type="Proteomes" id="UP001303647">
    <property type="component" value="Unassembled WGS sequence"/>
</dbReference>
<comment type="caution">
    <text evidence="4">The sequence shown here is derived from an EMBL/GenBank/DDBJ whole genome shotgun (WGS) entry which is preliminary data.</text>
</comment>
<feature type="region of interest" description="Disordered" evidence="2">
    <location>
        <begin position="1"/>
        <end position="45"/>
    </location>
</feature>